<keyword evidence="1" id="KW-1133">Transmembrane helix</keyword>
<dbReference type="EMBL" id="BMAT01014002">
    <property type="protein sequence ID" value="GFS24649.1"/>
    <property type="molecule type" value="Genomic_DNA"/>
</dbReference>
<evidence type="ECO:0000313" key="2">
    <source>
        <dbReference type="EMBL" id="GFS24649.1"/>
    </source>
</evidence>
<keyword evidence="1" id="KW-0812">Transmembrane</keyword>
<evidence type="ECO:0000256" key="1">
    <source>
        <dbReference type="SAM" id="Phobius"/>
    </source>
</evidence>
<proteinExistence type="predicted"/>
<feature type="transmembrane region" description="Helical" evidence="1">
    <location>
        <begin position="80"/>
        <end position="97"/>
    </location>
</feature>
<evidence type="ECO:0000313" key="3">
    <source>
        <dbReference type="Proteomes" id="UP000762676"/>
    </source>
</evidence>
<gene>
    <name evidence="2" type="ORF">ElyMa_007008800</name>
</gene>
<name>A0AAV4JPM5_9GAST</name>
<sequence length="98" mass="10014">MSDEAAMLVNWRLASSEGGVEALARINGCRAVMAAAGGGSAGHDGKCGMEECSRYCHDSDKGDHGHDGHGGVYDAAPKMAAGWVAVVLAGLLSMVFSF</sequence>
<reference evidence="2 3" key="1">
    <citation type="journal article" date="2021" name="Elife">
        <title>Chloroplast acquisition without the gene transfer in kleptoplastic sea slugs, Plakobranchus ocellatus.</title>
        <authorList>
            <person name="Maeda T."/>
            <person name="Takahashi S."/>
            <person name="Yoshida T."/>
            <person name="Shimamura S."/>
            <person name="Takaki Y."/>
            <person name="Nagai Y."/>
            <person name="Toyoda A."/>
            <person name="Suzuki Y."/>
            <person name="Arimoto A."/>
            <person name="Ishii H."/>
            <person name="Satoh N."/>
            <person name="Nishiyama T."/>
            <person name="Hasebe M."/>
            <person name="Maruyama T."/>
            <person name="Minagawa J."/>
            <person name="Obokata J."/>
            <person name="Shigenobu S."/>
        </authorList>
    </citation>
    <scope>NUCLEOTIDE SEQUENCE [LARGE SCALE GENOMIC DNA]</scope>
</reference>
<dbReference type="AlphaFoldDB" id="A0AAV4JPM5"/>
<keyword evidence="3" id="KW-1185">Reference proteome</keyword>
<keyword evidence="1" id="KW-0472">Membrane</keyword>
<protein>
    <submittedName>
        <fullName evidence="2">Uncharacterized protein</fullName>
    </submittedName>
</protein>
<accession>A0AAV4JPM5</accession>
<organism evidence="2 3">
    <name type="scientific">Elysia marginata</name>
    <dbReference type="NCBI Taxonomy" id="1093978"/>
    <lineage>
        <taxon>Eukaryota</taxon>
        <taxon>Metazoa</taxon>
        <taxon>Spiralia</taxon>
        <taxon>Lophotrochozoa</taxon>
        <taxon>Mollusca</taxon>
        <taxon>Gastropoda</taxon>
        <taxon>Heterobranchia</taxon>
        <taxon>Euthyneura</taxon>
        <taxon>Panpulmonata</taxon>
        <taxon>Sacoglossa</taxon>
        <taxon>Placobranchoidea</taxon>
        <taxon>Plakobranchidae</taxon>
        <taxon>Elysia</taxon>
    </lineage>
</organism>
<comment type="caution">
    <text evidence="2">The sequence shown here is derived from an EMBL/GenBank/DDBJ whole genome shotgun (WGS) entry which is preliminary data.</text>
</comment>
<dbReference type="Proteomes" id="UP000762676">
    <property type="component" value="Unassembled WGS sequence"/>
</dbReference>